<evidence type="ECO:0000256" key="1">
    <source>
        <dbReference type="ARBA" id="ARBA00004477"/>
    </source>
</evidence>
<dbReference type="GO" id="GO:0016757">
    <property type="term" value="F:glycosyltransferase activity"/>
    <property type="evidence" value="ECO:0007669"/>
    <property type="project" value="UniProtKB-KW"/>
</dbReference>
<evidence type="ECO:0000256" key="2">
    <source>
        <dbReference type="ARBA" id="ARBA00022676"/>
    </source>
</evidence>
<dbReference type="GO" id="GO:0005789">
    <property type="term" value="C:endoplasmic reticulum membrane"/>
    <property type="evidence" value="ECO:0007669"/>
    <property type="project" value="UniProtKB-SubCell"/>
</dbReference>
<dbReference type="EMBL" id="JACMSC010000013">
    <property type="protein sequence ID" value="KAG6494513.1"/>
    <property type="molecule type" value="Genomic_DNA"/>
</dbReference>
<organism evidence="8 9">
    <name type="scientific">Zingiber officinale</name>
    <name type="common">Ginger</name>
    <name type="synonym">Amomum zingiber</name>
    <dbReference type="NCBI Taxonomy" id="94328"/>
    <lineage>
        <taxon>Eukaryota</taxon>
        <taxon>Viridiplantae</taxon>
        <taxon>Streptophyta</taxon>
        <taxon>Embryophyta</taxon>
        <taxon>Tracheophyta</taxon>
        <taxon>Spermatophyta</taxon>
        <taxon>Magnoliopsida</taxon>
        <taxon>Liliopsida</taxon>
        <taxon>Zingiberales</taxon>
        <taxon>Zingiberaceae</taxon>
        <taxon>Zingiber</taxon>
    </lineage>
</organism>
<evidence type="ECO:0000256" key="6">
    <source>
        <dbReference type="ARBA" id="ARBA00022989"/>
    </source>
</evidence>
<evidence type="ECO:0000256" key="7">
    <source>
        <dbReference type="ARBA" id="ARBA00023136"/>
    </source>
</evidence>
<reference evidence="8 9" key="1">
    <citation type="submission" date="2020-08" db="EMBL/GenBank/DDBJ databases">
        <title>Plant Genome Project.</title>
        <authorList>
            <person name="Zhang R.-G."/>
        </authorList>
    </citation>
    <scope>NUCLEOTIDE SEQUENCE [LARGE SCALE GENOMIC DNA]</scope>
    <source>
        <tissue evidence="8">Rhizome</tissue>
    </source>
</reference>
<accession>A0A8J5FT39</accession>
<proteinExistence type="predicted"/>
<comment type="subcellular location">
    <subcellularLocation>
        <location evidence="1">Endoplasmic reticulum membrane</location>
        <topology evidence="1">Multi-pass membrane protein</topology>
    </subcellularLocation>
</comment>
<keyword evidence="2" id="KW-0328">Glycosyltransferase</keyword>
<evidence type="ECO:0000256" key="5">
    <source>
        <dbReference type="ARBA" id="ARBA00022824"/>
    </source>
</evidence>
<dbReference type="Pfam" id="PF03901">
    <property type="entry name" value="Glyco_transf_22"/>
    <property type="match status" value="1"/>
</dbReference>
<evidence type="ECO:0000313" key="9">
    <source>
        <dbReference type="Proteomes" id="UP000734854"/>
    </source>
</evidence>
<protein>
    <recommendedName>
        <fullName evidence="10">Mannosyltransferase</fullName>
    </recommendedName>
</protein>
<keyword evidence="4" id="KW-0812">Transmembrane</keyword>
<evidence type="ECO:0000256" key="4">
    <source>
        <dbReference type="ARBA" id="ARBA00022692"/>
    </source>
</evidence>
<dbReference type="UniPathway" id="UPA00378"/>
<dbReference type="Proteomes" id="UP000734854">
    <property type="component" value="Unassembled WGS sequence"/>
</dbReference>
<keyword evidence="6" id="KW-1133">Transmembrane helix</keyword>
<dbReference type="AlphaFoldDB" id="A0A8J5FT39"/>
<dbReference type="InterPro" id="IPR005599">
    <property type="entry name" value="GPI_mannosylTrfase"/>
</dbReference>
<keyword evidence="7" id="KW-0472">Membrane</keyword>
<sequence>MIAKGVRPVFLGLILCASHSRTFSILNGYSAPLEIYKHLDHHDAVGNETVLCVGSEWHRYPSSFFVPSYIKEVRWIDEGFRGLLPLPFNSSLGGMAAAPPYFNDKNKASSDQYLRDIELCTFFVELSLQRPFPARGSDLSTWETLAAIPYLDRELSPAMFRSFFIPYKWTHENTFGLYKLLKKIPKSTGGHT</sequence>
<comment type="caution">
    <text evidence="8">The sequence shown here is derived from an EMBL/GenBank/DDBJ whole genome shotgun (WGS) entry which is preliminary data.</text>
</comment>
<keyword evidence="9" id="KW-1185">Reference proteome</keyword>
<evidence type="ECO:0008006" key="10">
    <source>
        <dbReference type="Google" id="ProtNLM"/>
    </source>
</evidence>
<gene>
    <name evidence="8" type="ORF">ZIOFF_049545</name>
</gene>
<evidence type="ECO:0000256" key="3">
    <source>
        <dbReference type="ARBA" id="ARBA00022679"/>
    </source>
</evidence>
<keyword evidence="5" id="KW-0256">Endoplasmic reticulum</keyword>
<name>A0A8J5FT39_ZINOF</name>
<keyword evidence="3" id="KW-0808">Transferase</keyword>
<evidence type="ECO:0000313" key="8">
    <source>
        <dbReference type="EMBL" id="KAG6494513.1"/>
    </source>
</evidence>